<protein>
    <submittedName>
        <fullName evidence="1">Uncharacterized protein</fullName>
    </submittedName>
</protein>
<accession>A0A8S5SE87</accession>
<reference evidence="1" key="1">
    <citation type="journal article" date="2021" name="Proc. Natl. Acad. Sci. U.S.A.">
        <title>A Catalog of Tens of Thousands of Viruses from Human Metagenomes Reveals Hidden Associations with Chronic Diseases.</title>
        <authorList>
            <person name="Tisza M.J."/>
            <person name="Buck C.B."/>
        </authorList>
    </citation>
    <scope>NUCLEOTIDE SEQUENCE</scope>
    <source>
        <strain evidence="1">CtrNG92</strain>
    </source>
</reference>
<name>A0A8S5SE87_9CAUD</name>
<organism evidence="1">
    <name type="scientific">Caudovirales sp. ctrNG92</name>
    <dbReference type="NCBI Taxonomy" id="2827638"/>
    <lineage>
        <taxon>Viruses</taxon>
        <taxon>Duplodnaviria</taxon>
        <taxon>Heunggongvirae</taxon>
        <taxon>Uroviricota</taxon>
        <taxon>Caudoviricetes</taxon>
    </lineage>
</organism>
<evidence type="ECO:0000313" key="1">
    <source>
        <dbReference type="EMBL" id="DAF49278.1"/>
    </source>
</evidence>
<sequence length="57" mass="6636">MWREAGKHLNRHRIIPGCQTSIGSLRVCRHDYSSRTFVVRQVLLCPYIPVQCDRKPG</sequence>
<proteinExistence type="predicted"/>
<dbReference type="EMBL" id="BK032578">
    <property type="protein sequence ID" value="DAF49278.1"/>
    <property type="molecule type" value="Genomic_DNA"/>
</dbReference>